<organism evidence="1">
    <name type="scientific">viral metagenome</name>
    <dbReference type="NCBI Taxonomy" id="1070528"/>
    <lineage>
        <taxon>unclassified sequences</taxon>
        <taxon>metagenomes</taxon>
        <taxon>organismal metagenomes</taxon>
    </lineage>
</organism>
<protein>
    <submittedName>
        <fullName evidence="1">Uncharacterized protein</fullName>
    </submittedName>
</protein>
<evidence type="ECO:0000313" key="1">
    <source>
        <dbReference type="EMBL" id="QJA92911.1"/>
    </source>
</evidence>
<reference evidence="1" key="1">
    <citation type="submission" date="2020-03" db="EMBL/GenBank/DDBJ databases">
        <title>The deep terrestrial virosphere.</title>
        <authorList>
            <person name="Holmfeldt K."/>
            <person name="Nilsson E."/>
            <person name="Simone D."/>
            <person name="Lopez-Fernandez M."/>
            <person name="Wu X."/>
            <person name="de Brujin I."/>
            <person name="Lundin D."/>
            <person name="Andersson A."/>
            <person name="Bertilsson S."/>
            <person name="Dopson M."/>
        </authorList>
    </citation>
    <scope>NUCLEOTIDE SEQUENCE</scope>
    <source>
        <strain evidence="1">MM415B04423</strain>
    </source>
</reference>
<gene>
    <name evidence="1" type="ORF">MM415B04423_0009</name>
</gene>
<dbReference type="EMBL" id="MT143106">
    <property type="protein sequence ID" value="QJA92911.1"/>
    <property type="molecule type" value="Genomic_DNA"/>
</dbReference>
<dbReference type="AlphaFoldDB" id="A0A6M3LIP6"/>
<name>A0A6M3LIP6_9ZZZZ</name>
<proteinExistence type="predicted"/>
<sequence length="132" mass="14083">MKRTGGYAAAVLIVLLVAFGAQASDRKTSVKTLLSSGTYTAATAYSTGFDVSAYIEGQILVNVTAEADTSTLDITVQTSDDNSTYYDHTSMSQITATGQYRQAVTNFGKYVRIKYVVGGTSMTFQAVGVFKN</sequence>
<accession>A0A6M3LIP6</accession>